<accession>A0A101LVU0</accession>
<organism evidence="2">
    <name type="scientific">Picea glauca</name>
    <name type="common">White spruce</name>
    <name type="synonym">Pinus glauca</name>
    <dbReference type="NCBI Taxonomy" id="3330"/>
    <lineage>
        <taxon>Eukaryota</taxon>
        <taxon>Viridiplantae</taxon>
        <taxon>Streptophyta</taxon>
        <taxon>Embryophyta</taxon>
        <taxon>Tracheophyta</taxon>
        <taxon>Spermatophyta</taxon>
        <taxon>Pinopsida</taxon>
        <taxon>Pinidae</taxon>
        <taxon>Conifers I</taxon>
        <taxon>Pinales</taxon>
        <taxon>Pinaceae</taxon>
        <taxon>Picea</taxon>
    </lineage>
</organism>
<feature type="transmembrane region" description="Helical" evidence="1">
    <location>
        <begin position="12"/>
        <end position="27"/>
    </location>
</feature>
<proteinExistence type="predicted"/>
<gene>
    <name evidence="2" type="ORF">ABT39_MTgene1768</name>
</gene>
<name>A0A101LVU0_PICGL</name>
<reference evidence="2" key="1">
    <citation type="journal article" date="2015" name="Genome Biol. Evol.">
        <title>Organellar Genomes of White Spruce (Picea glauca): Assembly and Annotation.</title>
        <authorList>
            <person name="Jackman S.D."/>
            <person name="Warren R.L."/>
            <person name="Gibb E.A."/>
            <person name="Vandervalk B.P."/>
            <person name="Mohamadi H."/>
            <person name="Chu J."/>
            <person name="Raymond A."/>
            <person name="Pleasance S."/>
            <person name="Coope R."/>
            <person name="Wildung M.R."/>
            <person name="Ritland C.E."/>
            <person name="Bousquet J."/>
            <person name="Jones S.J."/>
            <person name="Bohlmann J."/>
            <person name="Birol I."/>
        </authorList>
    </citation>
    <scope>NUCLEOTIDE SEQUENCE [LARGE SCALE GENOMIC DNA]</scope>
    <source>
        <tissue evidence="2">Flushing bud</tissue>
    </source>
</reference>
<keyword evidence="2" id="KW-0496">Mitochondrion</keyword>
<dbReference type="EMBL" id="LKAM01000012">
    <property type="protein sequence ID" value="KUM46262.1"/>
    <property type="molecule type" value="Genomic_DNA"/>
</dbReference>
<protein>
    <submittedName>
        <fullName evidence="2">Uncharacterized protein</fullName>
    </submittedName>
</protein>
<keyword evidence="1" id="KW-0812">Transmembrane</keyword>
<keyword evidence="1" id="KW-0472">Membrane</keyword>
<sequence>MDTCSNIRNRFTLYLVLIHLVLAWLIFNHNSFLQEMLLVGELILMRNAIWRRCFRKISFSIQL</sequence>
<dbReference type="AlphaFoldDB" id="A0A101LVU0"/>
<evidence type="ECO:0000256" key="1">
    <source>
        <dbReference type="SAM" id="Phobius"/>
    </source>
</evidence>
<evidence type="ECO:0000313" key="2">
    <source>
        <dbReference type="EMBL" id="KUM46262.1"/>
    </source>
</evidence>
<keyword evidence="1" id="KW-1133">Transmembrane helix</keyword>
<comment type="caution">
    <text evidence="2">The sequence shown here is derived from an EMBL/GenBank/DDBJ whole genome shotgun (WGS) entry which is preliminary data.</text>
</comment>
<geneLocation type="mitochondrion" evidence="2"/>